<comment type="caution">
    <text evidence="3">The sequence shown here is derived from an EMBL/GenBank/DDBJ whole genome shotgun (WGS) entry which is preliminary data.</text>
</comment>
<reference evidence="3 4" key="1">
    <citation type="submission" date="2017-09" db="EMBL/GenBank/DDBJ databases">
        <authorList>
            <person name="Ehlers B."/>
            <person name="Leendertz F.H."/>
        </authorList>
    </citation>
    <scope>NUCLEOTIDE SEQUENCE [LARGE SCALE GENOMIC DNA]</scope>
    <source>
        <strain evidence="3 4">DJ-1</strain>
    </source>
</reference>
<name>A0A0B5K874_PSEDL</name>
<comment type="similarity">
    <text evidence="1 2">Belongs to the enoyl-CoA hydratase/isomerase family.</text>
</comment>
<evidence type="ECO:0000256" key="1">
    <source>
        <dbReference type="ARBA" id="ARBA00005254"/>
    </source>
</evidence>
<dbReference type="PROSITE" id="PS00166">
    <property type="entry name" value="ENOYL_COA_HYDRATASE"/>
    <property type="match status" value="1"/>
</dbReference>
<dbReference type="KEGG" id="ppj:RK21_01132"/>
<dbReference type="GO" id="GO:0003824">
    <property type="term" value="F:catalytic activity"/>
    <property type="evidence" value="ECO:0007669"/>
    <property type="project" value="InterPro"/>
</dbReference>
<evidence type="ECO:0000313" key="4">
    <source>
        <dbReference type="Proteomes" id="UP000218102"/>
    </source>
</evidence>
<accession>A0A0B5K874</accession>
<dbReference type="Gene3D" id="3.90.226.10">
    <property type="entry name" value="2-enoyl-CoA Hydratase, Chain A, domain 1"/>
    <property type="match status" value="1"/>
</dbReference>
<proteinExistence type="inferred from homology"/>
<sequence length="271" mass="29996">MSDFSTLEVIRDPRGFATLWLSREDKNNAFNALMIRELIVALDQLAEDASLRFVLLRGRGRHFSAGADLAWMQQSAQLDFNTNLDDARELGELMYALHRLKVPTLAVVQGAAFGGALGLISCCDMAIGAEDAQLCLSEVRIGLAPAVISPFVVKAIGERAARRYALTAERFSGVRARELGLLAEVYPASELDAQVEAWVSNLLQNSPQALRATKDLLREVDDGELSPALRRYCENTIARIRVSAEGQEGLRAFLEKRRPAWQTDDKKEPRP</sequence>
<dbReference type="Pfam" id="PF00378">
    <property type="entry name" value="ECH_1"/>
    <property type="match status" value="1"/>
</dbReference>
<dbReference type="NCBIfam" id="NF004227">
    <property type="entry name" value="PRK05674.1"/>
    <property type="match status" value="1"/>
</dbReference>
<dbReference type="STRING" id="1215115.GCA_000688275_04355"/>
<evidence type="ECO:0000256" key="2">
    <source>
        <dbReference type="RuleBase" id="RU003707"/>
    </source>
</evidence>
<dbReference type="InterPro" id="IPR018376">
    <property type="entry name" value="Enoyl-CoA_hyd/isom_CS"/>
</dbReference>
<dbReference type="SUPFAM" id="SSF52096">
    <property type="entry name" value="ClpP/crotonase"/>
    <property type="match status" value="1"/>
</dbReference>
<dbReference type="PANTHER" id="PTHR42964:SF1">
    <property type="entry name" value="POLYKETIDE BIOSYNTHESIS ENOYL-COA HYDRATASE PKSH-RELATED"/>
    <property type="match status" value="1"/>
</dbReference>
<gene>
    <name evidence="3" type="ORF">CMV24_16190</name>
</gene>
<dbReference type="InterPro" id="IPR014748">
    <property type="entry name" value="Enoyl-CoA_hydra_C"/>
</dbReference>
<protein>
    <submittedName>
        <fullName evidence="3">Gamma-carboxygeranoyl-CoA hydratase</fullName>
    </submittedName>
</protein>
<dbReference type="PANTHER" id="PTHR42964">
    <property type="entry name" value="ENOYL-COA HYDRATASE"/>
    <property type="match status" value="1"/>
</dbReference>
<organism evidence="3 4">
    <name type="scientific">Pseudomonas plecoglossicida</name>
    <dbReference type="NCBI Taxonomy" id="70775"/>
    <lineage>
        <taxon>Bacteria</taxon>
        <taxon>Pseudomonadati</taxon>
        <taxon>Pseudomonadota</taxon>
        <taxon>Gammaproteobacteria</taxon>
        <taxon>Pseudomonadales</taxon>
        <taxon>Pseudomonadaceae</taxon>
        <taxon>Pseudomonas</taxon>
    </lineage>
</organism>
<dbReference type="Gene3D" id="1.10.12.10">
    <property type="entry name" value="Lyase 2-enoyl-coa Hydratase, Chain A, domain 2"/>
    <property type="match status" value="1"/>
</dbReference>
<dbReference type="InterPro" id="IPR029045">
    <property type="entry name" value="ClpP/crotonase-like_dom_sf"/>
</dbReference>
<dbReference type="EMBL" id="NTME01000015">
    <property type="protein sequence ID" value="PBJ94621.1"/>
    <property type="molecule type" value="Genomic_DNA"/>
</dbReference>
<dbReference type="GO" id="GO:0008300">
    <property type="term" value="P:isoprenoid catabolic process"/>
    <property type="evidence" value="ECO:0007669"/>
    <property type="project" value="TreeGrafter"/>
</dbReference>
<dbReference type="InterPro" id="IPR001753">
    <property type="entry name" value="Enoyl-CoA_hydra/iso"/>
</dbReference>
<dbReference type="RefSeq" id="WP_038409975.1">
    <property type="nucleotide sequence ID" value="NZ_CP010359.1"/>
</dbReference>
<dbReference type="AlphaFoldDB" id="A0A0B5K874"/>
<evidence type="ECO:0000313" key="3">
    <source>
        <dbReference type="EMBL" id="PBJ94621.1"/>
    </source>
</evidence>
<dbReference type="InterPro" id="IPR051683">
    <property type="entry name" value="Enoyl-CoA_Hydratase/Isomerase"/>
</dbReference>
<dbReference type="Proteomes" id="UP000218102">
    <property type="component" value="Unassembled WGS sequence"/>
</dbReference>
<dbReference type="CDD" id="cd06558">
    <property type="entry name" value="crotonase-like"/>
    <property type="match status" value="1"/>
</dbReference>